<comment type="caution">
    <text evidence="3">The sequence shown here is derived from an EMBL/GenBank/DDBJ whole genome shotgun (WGS) entry which is preliminary data.</text>
</comment>
<dbReference type="InterPro" id="IPR019752">
    <property type="entry name" value="Pyrv/ketoisovalerate_OxRed_cat"/>
</dbReference>
<proteinExistence type="predicted"/>
<dbReference type="NCBIfam" id="NF005322">
    <property type="entry name" value="PRK06853.1-2"/>
    <property type="match status" value="1"/>
</dbReference>
<reference evidence="3 4" key="1">
    <citation type="submission" date="2019-09" db="EMBL/GenBank/DDBJ databases">
        <title>Genome sequence of Roseospira marina, one of the more divergent members of the non-sulfur purple photosynthetic bacterial family, the Rhodospirillaceae.</title>
        <authorList>
            <person name="Meyer T."/>
            <person name="Kyndt J."/>
        </authorList>
    </citation>
    <scope>NUCLEOTIDE SEQUENCE [LARGE SCALE GENOMIC DNA]</scope>
    <source>
        <strain evidence="3 4">DSM 15113</strain>
    </source>
</reference>
<dbReference type="PANTHER" id="PTHR43854:SF1">
    <property type="entry name" value="INDOLEPYRUVATE OXIDOREDUCTASE SUBUNIT IORB"/>
    <property type="match status" value="1"/>
</dbReference>
<evidence type="ECO:0000313" key="4">
    <source>
        <dbReference type="Proteomes" id="UP000324065"/>
    </source>
</evidence>
<gene>
    <name evidence="3" type="ORF">F1188_06575</name>
</gene>
<dbReference type="Proteomes" id="UP000324065">
    <property type="component" value="Unassembled WGS sequence"/>
</dbReference>
<name>A0A5M6IE02_9PROT</name>
<evidence type="ECO:0000256" key="1">
    <source>
        <dbReference type="ARBA" id="ARBA00023002"/>
    </source>
</evidence>
<evidence type="ECO:0000313" key="3">
    <source>
        <dbReference type="EMBL" id="KAA5606521.1"/>
    </source>
</evidence>
<feature type="domain" description="Pyruvate/ketoisovalerate oxidoreductase catalytic" evidence="2">
    <location>
        <begin position="15"/>
        <end position="198"/>
    </location>
</feature>
<dbReference type="EMBL" id="VWPJ01000004">
    <property type="protein sequence ID" value="KAA5606521.1"/>
    <property type="molecule type" value="Genomic_DNA"/>
</dbReference>
<dbReference type="InterPro" id="IPR052198">
    <property type="entry name" value="IorB_Oxidoreductase"/>
</dbReference>
<keyword evidence="1" id="KW-0560">Oxidoreductase</keyword>
<keyword evidence="3" id="KW-0670">Pyruvate</keyword>
<accession>A0A5M6IE02</accession>
<dbReference type="OrthoDB" id="9800445at2"/>
<dbReference type="SUPFAM" id="SSF53323">
    <property type="entry name" value="Pyruvate-ferredoxin oxidoreductase, PFOR, domain III"/>
    <property type="match status" value="1"/>
</dbReference>
<dbReference type="GO" id="GO:0016903">
    <property type="term" value="F:oxidoreductase activity, acting on the aldehyde or oxo group of donors"/>
    <property type="evidence" value="ECO:0007669"/>
    <property type="project" value="InterPro"/>
</dbReference>
<evidence type="ECO:0000259" key="2">
    <source>
        <dbReference type="Pfam" id="PF01558"/>
    </source>
</evidence>
<protein>
    <submittedName>
        <fullName evidence="3">Indolepyruvate oxidoreductase subunit beta</fullName>
    </submittedName>
</protein>
<dbReference type="InterPro" id="IPR002869">
    <property type="entry name" value="Pyrv_flavodox_OxRed_cen"/>
</dbReference>
<keyword evidence="4" id="KW-1185">Reference proteome</keyword>
<dbReference type="Pfam" id="PF01558">
    <property type="entry name" value="POR"/>
    <property type="match status" value="1"/>
</dbReference>
<organism evidence="3 4">
    <name type="scientific">Roseospira marina</name>
    <dbReference type="NCBI Taxonomy" id="140057"/>
    <lineage>
        <taxon>Bacteria</taxon>
        <taxon>Pseudomonadati</taxon>
        <taxon>Pseudomonadota</taxon>
        <taxon>Alphaproteobacteria</taxon>
        <taxon>Rhodospirillales</taxon>
        <taxon>Rhodospirillaceae</taxon>
        <taxon>Roseospira</taxon>
    </lineage>
</organism>
<dbReference type="Gene3D" id="3.40.920.10">
    <property type="entry name" value="Pyruvate-ferredoxin oxidoreductase, PFOR, domain III"/>
    <property type="match status" value="1"/>
</dbReference>
<dbReference type="AlphaFoldDB" id="A0A5M6IE02"/>
<dbReference type="PANTHER" id="PTHR43854">
    <property type="entry name" value="INDOLEPYRUVATE OXIDOREDUCTASE SUBUNIT IORB"/>
    <property type="match status" value="1"/>
</dbReference>
<dbReference type="RefSeq" id="WP_150061590.1">
    <property type="nucleotide sequence ID" value="NZ_JACHII010000006.1"/>
</dbReference>
<sequence length="214" mass="21905">MSVDRVTNVLLCGIGGQGVLTAAELLARAAIAAGHDVKKTEVAGMAQRGGVVTSHLRFGPRVLAPAIPDGETDLLIGFEAAEALRWIGQVRAGGRIVANALRVKPPVVHQGLFAYPDDPIGAARAKGADRGIDVRSLDARAIADDLGNMKLINTAMLGAVADLLPLSPDALRALVVDVFRARKPALADLNAQAFDAGRAAVAAEAESAPAAAAS</sequence>